<reference evidence="1" key="1">
    <citation type="journal article" date="2019" name="Sci. Rep.">
        <title>Draft genome of Tanacetum cinerariifolium, the natural source of mosquito coil.</title>
        <authorList>
            <person name="Yamashiro T."/>
            <person name="Shiraishi A."/>
            <person name="Satake H."/>
            <person name="Nakayama K."/>
        </authorList>
    </citation>
    <scope>NUCLEOTIDE SEQUENCE</scope>
</reference>
<comment type="caution">
    <text evidence="1">The sequence shown here is derived from an EMBL/GenBank/DDBJ whole genome shotgun (WGS) entry which is preliminary data.</text>
</comment>
<feature type="non-terminal residue" evidence="1">
    <location>
        <position position="103"/>
    </location>
</feature>
<accession>A0A699IJ39</accession>
<evidence type="ECO:0000313" key="1">
    <source>
        <dbReference type="EMBL" id="GEZ66043.1"/>
    </source>
</evidence>
<dbReference type="EMBL" id="BKCJ010306658">
    <property type="protein sequence ID" value="GEZ66043.1"/>
    <property type="molecule type" value="Genomic_DNA"/>
</dbReference>
<dbReference type="AlphaFoldDB" id="A0A699IJ39"/>
<sequence length="103" mass="11687">MWKRASDMGALDEKSRSNLPSSIRTVKALREVEGFALSAYELKFVVAWRRHCKRKILEQRCKEEVGLTALVPLSWSQGLRLMLFVGSTGTGIWIETSTSLCRL</sequence>
<proteinExistence type="predicted"/>
<name>A0A699IJ39_TANCI</name>
<protein>
    <submittedName>
        <fullName evidence="1">Probable cyclic nucleotide-gated ion channel 5</fullName>
    </submittedName>
</protein>
<gene>
    <name evidence="1" type="ORF">Tci_538016</name>
</gene>
<organism evidence="1">
    <name type="scientific">Tanacetum cinerariifolium</name>
    <name type="common">Dalmatian daisy</name>
    <name type="synonym">Chrysanthemum cinerariifolium</name>
    <dbReference type="NCBI Taxonomy" id="118510"/>
    <lineage>
        <taxon>Eukaryota</taxon>
        <taxon>Viridiplantae</taxon>
        <taxon>Streptophyta</taxon>
        <taxon>Embryophyta</taxon>
        <taxon>Tracheophyta</taxon>
        <taxon>Spermatophyta</taxon>
        <taxon>Magnoliopsida</taxon>
        <taxon>eudicotyledons</taxon>
        <taxon>Gunneridae</taxon>
        <taxon>Pentapetalae</taxon>
        <taxon>asterids</taxon>
        <taxon>campanulids</taxon>
        <taxon>Asterales</taxon>
        <taxon>Asteraceae</taxon>
        <taxon>Asteroideae</taxon>
        <taxon>Anthemideae</taxon>
        <taxon>Anthemidinae</taxon>
        <taxon>Tanacetum</taxon>
    </lineage>
</organism>